<proteinExistence type="predicted"/>
<feature type="transmembrane region" description="Helical" evidence="1">
    <location>
        <begin position="73"/>
        <end position="92"/>
    </location>
</feature>
<keyword evidence="3" id="KW-1185">Reference proteome</keyword>
<dbReference type="Proteomes" id="UP000420562">
    <property type="component" value="Unassembled WGS sequence"/>
</dbReference>
<keyword evidence="1" id="KW-0812">Transmembrane</keyword>
<sequence>MNVANHIAYFFGGAFLANAIPHIVSGMMGHAFQSPFAKPSGEGLSSSTVNVIWGFFNVMAAYLLIFHVGTFDLYATTDVIALGMGAFLIALYSARHFGKFHGGNSPASGCI</sequence>
<gene>
    <name evidence="2" type="ORF">F6V25_13690</name>
</gene>
<reference evidence="2 3" key="1">
    <citation type="submission" date="2019-09" db="EMBL/GenBank/DDBJ databases">
        <title>Geobacter sp. Red96, a novel strain isolated from paddy soil.</title>
        <authorList>
            <person name="Xu Z."/>
            <person name="Masuda Y."/>
            <person name="Itoh H."/>
            <person name="Senoo K."/>
        </authorList>
    </citation>
    <scope>NUCLEOTIDE SEQUENCE [LARGE SCALE GENOMIC DNA]</scope>
    <source>
        <strain evidence="2 3">Red96</strain>
    </source>
</reference>
<evidence type="ECO:0000256" key="1">
    <source>
        <dbReference type="SAM" id="Phobius"/>
    </source>
</evidence>
<organism evidence="2 3">
    <name type="scientific">Oryzomonas japonica</name>
    <dbReference type="NCBI Taxonomy" id="2603858"/>
    <lineage>
        <taxon>Bacteria</taxon>
        <taxon>Pseudomonadati</taxon>
        <taxon>Thermodesulfobacteriota</taxon>
        <taxon>Desulfuromonadia</taxon>
        <taxon>Geobacterales</taxon>
        <taxon>Geobacteraceae</taxon>
        <taxon>Oryzomonas</taxon>
    </lineage>
</organism>
<keyword evidence="1" id="KW-0472">Membrane</keyword>
<protein>
    <submittedName>
        <fullName evidence="2">Uncharacterized protein</fullName>
    </submittedName>
</protein>
<evidence type="ECO:0000313" key="2">
    <source>
        <dbReference type="EMBL" id="KAB0664223.1"/>
    </source>
</evidence>
<dbReference type="AlphaFoldDB" id="A0A7J4ZN52"/>
<feature type="transmembrane region" description="Helical" evidence="1">
    <location>
        <begin position="6"/>
        <end position="28"/>
    </location>
</feature>
<comment type="caution">
    <text evidence="2">The sequence shown here is derived from an EMBL/GenBank/DDBJ whole genome shotgun (WGS) entry which is preliminary data.</text>
</comment>
<dbReference type="EMBL" id="VZQZ01000009">
    <property type="protein sequence ID" value="KAB0664223.1"/>
    <property type="molecule type" value="Genomic_DNA"/>
</dbReference>
<dbReference type="RefSeq" id="WP_151129103.1">
    <property type="nucleotide sequence ID" value="NZ_VZQZ01000009.1"/>
</dbReference>
<accession>A0A7J4ZN52</accession>
<feature type="transmembrane region" description="Helical" evidence="1">
    <location>
        <begin position="49"/>
        <end position="67"/>
    </location>
</feature>
<keyword evidence="1" id="KW-1133">Transmembrane helix</keyword>
<evidence type="ECO:0000313" key="3">
    <source>
        <dbReference type="Proteomes" id="UP000420562"/>
    </source>
</evidence>
<name>A0A7J4ZN52_9BACT</name>